<feature type="region of interest" description="Disordered" evidence="1">
    <location>
        <begin position="90"/>
        <end position="123"/>
    </location>
</feature>
<keyword evidence="2" id="KW-1133">Transmembrane helix</keyword>
<gene>
    <name evidence="3" type="ORF">AA0115_g8032</name>
</gene>
<evidence type="ECO:0000256" key="1">
    <source>
        <dbReference type="SAM" id="MobiDB-lite"/>
    </source>
</evidence>
<keyword evidence="2" id="KW-0472">Membrane</keyword>
<feature type="transmembrane region" description="Helical" evidence="2">
    <location>
        <begin position="429"/>
        <end position="449"/>
    </location>
</feature>
<organism evidence="3 4">
    <name type="scientific">Alternaria tenuissima</name>
    <dbReference type="NCBI Taxonomy" id="119927"/>
    <lineage>
        <taxon>Eukaryota</taxon>
        <taxon>Fungi</taxon>
        <taxon>Dikarya</taxon>
        <taxon>Ascomycota</taxon>
        <taxon>Pezizomycotina</taxon>
        <taxon>Dothideomycetes</taxon>
        <taxon>Pleosporomycetidae</taxon>
        <taxon>Pleosporales</taxon>
        <taxon>Pleosporineae</taxon>
        <taxon>Pleosporaceae</taxon>
        <taxon>Alternaria</taxon>
        <taxon>Alternaria sect. Alternaria</taxon>
        <taxon>Alternaria alternata complex</taxon>
    </lineage>
</organism>
<reference evidence="3" key="2">
    <citation type="journal article" date="2019" name="bioRxiv">
        <title>Genomics, evolutionary history and diagnostics of the Alternaria alternata species group including apple and Asian pear pathotypes.</title>
        <authorList>
            <person name="Armitage A.D."/>
            <person name="Cockerton H.M."/>
            <person name="Sreenivasaprasad S."/>
            <person name="Woodhall J.W."/>
            <person name="Lane C.R."/>
            <person name="Harrison R.J."/>
            <person name="Clarkson J.P."/>
        </authorList>
    </citation>
    <scope>NUCLEOTIDE SEQUENCE</scope>
    <source>
        <strain evidence="3">FERA 1164</strain>
    </source>
</reference>
<comment type="caution">
    <text evidence="3">The sequence shown here is derived from an EMBL/GenBank/DDBJ whole genome shotgun (WGS) entry which is preliminary data.</text>
</comment>
<evidence type="ECO:0000256" key="2">
    <source>
        <dbReference type="SAM" id="Phobius"/>
    </source>
</evidence>
<evidence type="ECO:0000313" key="3">
    <source>
        <dbReference type="EMBL" id="RYN24681.1"/>
    </source>
</evidence>
<dbReference type="Proteomes" id="UP000292340">
    <property type="component" value="Unassembled WGS sequence"/>
</dbReference>
<feature type="compositionally biased region" description="Basic residues" evidence="1">
    <location>
        <begin position="112"/>
        <end position="121"/>
    </location>
</feature>
<name>A0AB37WAT1_9PLEO</name>
<dbReference type="EMBL" id="PDXB01000021">
    <property type="protein sequence ID" value="RYN24681.1"/>
    <property type="molecule type" value="Genomic_DNA"/>
</dbReference>
<evidence type="ECO:0000313" key="4">
    <source>
        <dbReference type="Proteomes" id="UP000292340"/>
    </source>
</evidence>
<feature type="transmembrane region" description="Helical" evidence="2">
    <location>
        <begin position="399"/>
        <end position="417"/>
    </location>
</feature>
<dbReference type="AlphaFoldDB" id="A0AB37WAT1"/>
<reference evidence="3" key="1">
    <citation type="submission" date="2017-10" db="EMBL/GenBank/DDBJ databases">
        <authorList>
            <person name="Armitage A.D."/>
            <person name="Barbara D.J."/>
            <person name="Woodhall J.W."/>
            <person name="Sreenivasaprasad S."/>
            <person name="Lane C.R."/>
            <person name="Clarkson J.P."/>
            <person name="Harrison R.J."/>
        </authorList>
    </citation>
    <scope>NUCLEOTIDE SEQUENCE</scope>
    <source>
        <strain evidence="3">FERA 1164</strain>
    </source>
</reference>
<accession>A0AB37WAT1</accession>
<keyword evidence="2" id="KW-0812">Transmembrane</keyword>
<sequence length="479" mass="55469">MPTKPSSSTIGRSRTYYGRASYISQLSPEYISVLVDTVYQHQMKPLRDAIAKHIEFETSIRVYISPLHVFVLEFHLPFLTLRDQSTTLGATNPLSDAQGSEDSLDVSYLQHQRPHDRRQQRPQRYVIREAHTSIVICGWDNSKWVGWAFVNAPFDPTTQGNDEDDEDDEDEGQDDEPVILEEDYFAVDGDGGIVHDANKPIWDPRRYWLRIIEIRILRIMKEWIWLVRFVEKGIEALKDKHSLQLIGNHKTNDQPIIEQLFEETVTTIRILGKLHRTMERTLRAWTAFTAPNGDDRYFSELRDPGSISTYKNLKAAFVSLRDLQHKLKLLDKVCKESRVILSMYQERVSNRLSSQSQIRADRVLELNLKTNQISQEIHELNRSSTEAAKETSQGTRVNVLLFGITTPLVLVLQYFGADRDIFHFDRTPRTFAISLTVMCFALSILTYLLSNLERLQRRIVLRHRKKGRGNARKTRSDTG</sequence>
<feature type="compositionally biased region" description="Polar residues" evidence="1">
    <location>
        <begin position="90"/>
        <end position="101"/>
    </location>
</feature>
<proteinExistence type="predicted"/>
<protein>
    <submittedName>
        <fullName evidence="3">Uncharacterized protein</fullName>
    </submittedName>
</protein>